<dbReference type="PANTHER" id="PTHR11358">
    <property type="entry name" value="ARGINASE/AGMATINASE"/>
    <property type="match status" value="1"/>
</dbReference>
<dbReference type="CDD" id="cd09988">
    <property type="entry name" value="Formimidoylglutamase"/>
    <property type="match status" value="1"/>
</dbReference>
<dbReference type="InterPro" id="IPR006035">
    <property type="entry name" value="Ureohydrolase"/>
</dbReference>
<comment type="similarity">
    <text evidence="3">Belongs to the arginase family.</text>
</comment>
<accession>A0A6G7J618</accession>
<dbReference type="KEGG" id="mut:GVT53_14680"/>
<keyword evidence="1" id="KW-0479">Metal-binding</keyword>
<evidence type="ECO:0000313" key="5">
    <source>
        <dbReference type="Proteomes" id="UP000502928"/>
    </source>
</evidence>
<dbReference type="Proteomes" id="UP000502928">
    <property type="component" value="Chromosome"/>
</dbReference>
<dbReference type="Gene3D" id="3.40.800.10">
    <property type="entry name" value="Ureohydrolase domain"/>
    <property type="match status" value="1"/>
</dbReference>
<dbReference type="RefSeq" id="WP_166249252.1">
    <property type="nucleotide sequence ID" value="NZ_CP049616.1"/>
</dbReference>
<evidence type="ECO:0000313" key="4">
    <source>
        <dbReference type="EMBL" id="QII45867.1"/>
    </source>
</evidence>
<reference evidence="4 5" key="1">
    <citation type="submission" date="2020-02" db="EMBL/GenBank/DDBJ databases">
        <title>Complete genome of Muricauda sp. 501str8.</title>
        <authorList>
            <person name="Dong B."/>
            <person name="Zhu S."/>
            <person name="Yang J."/>
            <person name="Chen J."/>
        </authorList>
    </citation>
    <scope>NUCLEOTIDE SEQUENCE [LARGE SCALE GENOMIC DNA]</scope>
    <source>
        <strain evidence="4 5">501str8</strain>
    </source>
</reference>
<dbReference type="PANTHER" id="PTHR11358:SF26">
    <property type="entry name" value="GUANIDINO ACID HYDROLASE, MITOCHONDRIAL"/>
    <property type="match status" value="1"/>
</dbReference>
<evidence type="ECO:0000256" key="3">
    <source>
        <dbReference type="PROSITE-ProRule" id="PRU00742"/>
    </source>
</evidence>
<name>A0A6G7J618_9FLAO</name>
<evidence type="ECO:0000256" key="2">
    <source>
        <dbReference type="ARBA" id="ARBA00022801"/>
    </source>
</evidence>
<dbReference type="AlphaFoldDB" id="A0A6G7J618"/>
<sequence>MAFDFLVPVKDKVLAHCELLPEQALGKNVHMHTEKEGLPVFAHADVAIFGVLESRNAFEKKPEKLDLDEVRIQLYRLMMGNWNSTIIDIGDVEEGDTVEDTYFVVKEIVAGLLEENIIPIVLGLTQDITFPTYRAFDKIKNMVNLVSIDSRFDFGEDDELISSHSYMSKIITDKPNNLFNFSNIGYQSYFNAQEEKDLMERLFFDAYRLGEIAANIELAEPVLRSSDIVSLDLRAIRASEMGGSRNFSPNGFTGREICAIARYAGISDKVTLFGIYEGENSYQAFQMIAQIIWYFIEGLSFRIKEYPSSKSEDFTKFTVPTDTEELVFFKSHVTERWWVEVPTILAEHTKTNSVALLPCTEEDYLDACNQNIPERWFKAYRKGLN</sequence>
<evidence type="ECO:0000256" key="1">
    <source>
        <dbReference type="ARBA" id="ARBA00022723"/>
    </source>
</evidence>
<dbReference type="InterPro" id="IPR023696">
    <property type="entry name" value="Ureohydrolase_dom_sf"/>
</dbReference>
<dbReference type="GO" id="GO:0008783">
    <property type="term" value="F:agmatinase activity"/>
    <property type="evidence" value="ECO:0007669"/>
    <property type="project" value="TreeGrafter"/>
</dbReference>
<keyword evidence="5" id="KW-1185">Reference proteome</keyword>
<dbReference type="GO" id="GO:0033389">
    <property type="term" value="P:putrescine biosynthetic process from arginine, via agmatine"/>
    <property type="evidence" value="ECO:0007669"/>
    <property type="project" value="TreeGrafter"/>
</dbReference>
<dbReference type="SUPFAM" id="SSF52768">
    <property type="entry name" value="Arginase/deacetylase"/>
    <property type="match status" value="1"/>
</dbReference>
<dbReference type="EMBL" id="CP049616">
    <property type="protein sequence ID" value="QII45867.1"/>
    <property type="molecule type" value="Genomic_DNA"/>
</dbReference>
<dbReference type="PROSITE" id="PS51409">
    <property type="entry name" value="ARGINASE_2"/>
    <property type="match status" value="1"/>
</dbReference>
<keyword evidence="2" id="KW-0378">Hydrolase</keyword>
<dbReference type="Pfam" id="PF00491">
    <property type="entry name" value="Arginase"/>
    <property type="match status" value="1"/>
</dbReference>
<gene>
    <name evidence="4" type="ORF">GVT53_14680</name>
</gene>
<protein>
    <submittedName>
        <fullName evidence="4">Formimidoylglutamase</fullName>
    </submittedName>
</protein>
<proteinExistence type="inferred from homology"/>
<organism evidence="4 5">
    <name type="scientific">Flagellimonas oceani</name>
    <dbReference type="NCBI Taxonomy" id="2698672"/>
    <lineage>
        <taxon>Bacteria</taxon>
        <taxon>Pseudomonadati</taxon>
        <taxon>Bacteroidota</taxon>
        <taxon>Flavobacteriia</taxon>
        <taxon>Flavobacteriales</taxon>
        <taxon>Flavobacteriaceae</taxon>
        <taxon>Flagellimonas</taxon>
    </lineage>
</organism>
<dbReference type="GO" id="GO:0046872">
    <property type="term" value="F:metal ion binding"/>
    <property type="evidence" value="ECO:0007669"/>
    <property type="project" value="UniProtKB-KW"/>
</dbReference>